<evidence type="ECO:0000259" key="15">
    <source>
        <dbReference type="PROSITE" id="PS51888"/>
    </source>
</evidence>
<dbReference type="CDD" id="cd00190">
    <property type="entry name" value="Tryp_SPc"/>
    <property type="match status" value="1"/>
</dbReference>
<evidence type="ECO:0000256" key="7">
    <source>
        <dbReference type="ARBA" id="ARBA00023145"/>
    </source>
</evidence>
<dbReference type="InterPro" id="IPR038565">
    <property type="entry name" value="CLIP_sf"/>
</dbReference>
<feature type="domain" description="Peptidase S1" evidence="14">
    <location>
        <begin position="141"/>
        <end position="386"/>
    </location>
</feature>
<dbReference type="Pfam" id="PF12032">
    <property type="entry name" value="CLIP"/>
    <property type="match status" value="1"/>
</dbReference>
<evidence type="ECO:0000256" key="2">
    <source>
        <dbReference type="ARBA" id="ARBA00022525"/>
    </source>
</evidence>
<keyword evidence="5 11" id="KW-0378">Hydrolase</keyword>
<dbReference type="PROSITE" id="PS51888">
    <property type="entry name" value="CLIP"/>
    <property type="match status" value="1"/>
</dbReference>
<feature type="compositionally biased region" description="Low complexity" evidence="13">
    <location>
        <begin position="86"/>
        <end position="95"/>
    </location>
</feature>
<dbReference type="PANTHER" id="PTHR24252">
    <property type="entry name" value="ACROSIN-RELATED"/>
    <property type="match status" value="1"/>
</dbReference>
<dbReference type="PROSITE" id="PS50240">
    <property type="entry name" value="TRYPSIN_DOM"/>
    <property type="match status" value="1"/>
</dbReference>
<feature type="domain" description="Clip" evidence="15">
    <location>
        <begin position="24"/>
        <end position="75"/>
    </location>
</feature>
<evidence type="ECO:0000256" key="3">
    <source>
        <dbReference type="ARBA" id="ARBA00022670"/>
    </source>
</evidence>
<dbReference type="EMBL" id="JACMRX010000004">
    <property type="protein sequence ID" value="KAF7991108.1"/>
    <property type="molecule type" value="Genomic_DNA"/>
</dbReference>
<evidence type="ECO:0000256" key="5">
    <source>
        <dbReference type="ARBA" id="ARBA00022801"/>
    </source>
</evidence>
<dbReference type="Gene3D" id="2.40.10.10">
    <property type="entry name" value="Trypsin-like serine proteases"/>
    <property type="match status" value="1"/>
</dbReference>
<sequence length="386" mass="43018">MLKFFLASIILGLLGLQPANTQDSCINPIGQNGLCINIRNCQPLMQLLRTHGNTVGQFLRSSVCGFENRDPKVCCPIVSNDYDDGNNNNNNNNNNRPPIQEYEEPTPVVTKPPLRQIPQSSYGPLFSPQCGIVNGTMYPKVVNGVPAKLGDWPWVVALGYRSQKNPNRPLWKCGGSLISSRHVLTAGHCIYQRRDLYIIRLGDLDLNDEINDGASPVDILIEKADIHPQYSSTQFTNDIGIIKLQQDVQFTPLIQPICLPFPEQFQTYNYVNTRPFIAGWGSVYFRGPSATHLQYTQLPVRDTAECKQILARFKTVIDDRVICAGWVDGGQDACQGDSGGPLMFPHNFVYYAIGVVSYGYKCAEKDTPAVYTRTSAFLDWIAAHLN</sequence>
<dbReference type="InterPro" id="IPR033116">
    <property type="entry name" value="TRYPSIN_SER"/>
</dbReference>
<dbReference type="GO" id="GO:0005576">
    <property type="term" value="C:extracellular region"/>
    <property type="evidence" value="ECO:0007669"/>
    <property type="project" value="UniProtKB-SubCell"/>
</dbReference>
<keyword evidence="8" id="KW-1015">Disulfide bond</keyword>
<dbReference type="InterPro" id="IPR001314">
    <property type="entry name" value="Peptidase_S1A"/>
</dbReference>
<dbReference type="GO" id="GO:0006508">
    <property type="term" value="P:proteolysis"/>
    <property type="evidence" value="ECO:0007669"/>
    <property type="project" value="UniProtKB-KW"/>
</dbReference>
<evidence type="ECO:0000259" key="14">
    <source>
        <dbReference type="PROSITE" id="PS50240"/>
    </source>
</evidence>
<dbReference type="GO" id="GO:0004252">
    <property type="term" value="F:serine-type endopeptidase activity"/>
    <property type="evidence" value="ECO:0007669"/>
    <property type="project" value="UniProtKB-UniRule"/>
</dbReference>
<comment type="subcellular location">
    <subcellularLocation>
        <location evidence="1 12">Secreted</location>
    </subcellularLocation>
</comment>
<evidence type="ECO:0000256" key="10">
    <source>
        <dbReference type="ARBA" id="ARBA00024195"/>
    </source>
</evidence>
<keyword evidence="2 12" id="KW-0964">Secreted</keyword>
<dbReference type="PANTHER" id="PTHR24252:SF7">
    <property type="entry name" value="HYALIN"/>
    <property type="match status" value="1"/>
</dbReference>
<keyword evidence="6 11" id="KW-0720">Serine protease</keyword>
<dbReference type="InterPro" id="IPR022700">
    <property type="entry name" value="CLIP"/>
</dbReference>
<evidence type="ECO:0000256" key="8">
    <source>
        <dbReference type="ARBA" id="ARBA00023157"/>
    </source>
</evidence>
<dbReference type="InterPro" id="IPR043504">
    <property type="entry name" value="Peptidase_S1_PA_chymotrypsin"/>
</dbReference>
<keyword evidence="7" id="KW-0865">Zymogen</keyword>
<evidence type="ECO:0000256" key="13">
    <source>
        <dbReference type="SAM" id="MobiDB-lite"/>
    </source>
</evidence>
<evidence type="ECO:0000313" key="17">
    <source>
        <dbReference type="Proteomes" id="UP000639338"/>
    </source>
</evidence>
<dbReference type="AlphaFoldDB" id="A0A834XPM2"/>
<evidence type="ECO:0000256" key="12">
    <source>
        <dbReference type="RuleBase" id="RU366078"/>
    </source>
</evidence>
<organism evidence="16 17">
    <name type="scientific">Aphidius gifuensis</name>
    <name type="common">Parasitoid wasp</name>
    <dbReference type="NCBI Taxonomy" id="684658"/>
    <lineage>
        <taxon>Eukaryota</taxon>
        <taxon>Metazoa</taxon>
        <taxon>Ecdysozoa</taxon>
        <taxon>Arthropoda</taxon>
        <taxon>Hexapoda</taxon>
        <taxon>Insecta</taxon>
        <taxon>Pterygota</taxon>
        <taxon>Neoptera</taxon>
        <taxon>Endopterygota</taxon>
        <taxon>Hymenoptera</taxon>
        <taxon>Apocrita</taxon>
        <taxon>Ichneumonoidea</taxon>
        <taxon>Braconidae</taxon>
        <taxon>Aphidiinae</taxon>
        <taxon>Aphidius</taxon>
    </lineage>
</organism>
<evidence type="ECO:0000256" key="6">
    <source>
        <dbReference type="ARBA" id="ARBA00022825"/>
    </source>
</evidence>
<keyword evidence="3 11" id="KW-0645">Protease</keyword>
<accession>A0A834XPM2</accession>
<dbReference type="EC" id="3.4.21.-" evidence="11"/>
<reference evidence="16 17" key="1">
    <citation type="submission" date="2020-08" db="EMBL/GenBank/DDBJ databases">
        <title>Aphidius gifuensis genome sequencing and assembly.</title>
        <authorList>
            <person name="Du Z."/>
        </authorList>
    </citation>
    <scope>NUCLEOTIDE SEQUENCE [LARGE SCALE GENOMIC DNA]</scope>
    <source>
        <strain evidence="16">YNYX2018</strain>
        <tissue evidence="16">Adults</tissue>
    </source>
</reference>
<keyword evidence="17" id="KW-1185">Reference proteome</keyword>
<gene>
    <name evidence="16" type="ORF">HCN44_002670</name>
</gene>
<dbReference type="OrthoDB" id="425190at2759"/>
<evidence type="ECO:0000256" key="4">
    <source>
        <dbReference type="ARBA" id="ARBA00022729"/>
    </source>
</evidence>
<feature type="signal peptide" evidence="12">
    <location>
        <begin position="1"/>
        <end position="21"/>
    </location>
</feature>
<protein>
    <recommendedName>
        <fullName evidence="12">CLIP domain-containing serine protease</fullName>
        <ecNumber evidence="11">3.4.21.-</ecNumber>
    </recommendedName>
</protein>
<name>A0A834XPM2_APHGI</name>
<dbReference type="FunFam" id="2.40.10.10:FF:000015">
    <property type="entry name" value="Atrial natriuretic peptide-converting enzyme"/>
    <property type="match status" value="1"/>
</dbReference>
<feature type="chain" id="PRO_5033099091" description="CLIP domain-containing serine protease" evidence="12">
    <location>
        <begin position="22"/>
        <end position="386"/>
    </location>
</feature>
<keyword evidence="9" id="KW-0325">Glycoprotein</keyword>
<dbReference type="Gene3D" id="3.30.1640.30">
    <property type="match status" value="1"/>
</dbReference>
<evidence type="ECO:0000256" key="9">
    <source>
        <dbReference type="ARBA" id="ARBA00023180"/>
    </source>
</evidence>
<dbReference type="PRINTS" id="PR00722">
    <property type="entry name" value="CHYMOTRYPSIN"/>
</dbReference>
<dbReference type="SUPFAM" id="SSF50494">
    <property type="entry name" value="Trypsin-like serine proteases"/>
    <property type="match status" value="1"/>
</dbReference>
<dbReference type="PROSITE" id="PS00134">
    <property type="entry name" value="TRYPSIN_HIS"/>
    <property type="match status" value="1"/>
</dbReference>
<dbReference type="InterPro" id="IPR001254">
    <property type="entry name" value="Trypsin_dom"/>
</dbReference>
<dbReference type="SMART" id="SM00020">
    <property type="entry name" value="Tryp_SPc"/>
    <property type="match status" value="1"/>
</dbReference>
<feature type="region of interest" description="Disordered" evidence="13">
    <location>
        <begin position="85"/>
        <end position="106"/>
    </location>
</feature>
<dbReference type="InterPro" id="IPR018114">
    <property type="entry name" value="TRYPSIN_HIS"/>
</dbReference>
<keyword evidence="4 12" id="KW-0732">Signal</keyword>
<evidence type="ECO:0000256" key="11">
    <source>
        <dbReference type="RuleBase" id="RU363034"/>
    </source>
</evidence>
<comment type="domain">
    <text evidence="12">The clip domain consists of 35-55 residues which are 'knitted' together usually by 3 conserved disulfide bonds forming a clip-like compact structure.</text>
</comment>
<dbReference type="PROSITE" id="PS00135">
    <property type="entry name" value="TRYPSIN_SER"/>
    <property type="match status" value="1"/>
</dbReference>
<proteinExistence type="inferred from homology"/>
<evidence type="ECO:0000256" key="1">
    <source>
        <dbReference type="ARBA" id="ARBA00004613"/>
    </source>
</evidence>
<dbReference type="Proteomes" id="UP000639338">
    <property type="component" value="Unassembled WGS sequence"/>
</dbReference>
<evidence type="ECO:0000313" key="16">
    <source>
        <dbReference type="EMBL" id="KAF7991108.1"/>
    </source>
</evidence>
<dbReference type="Pfam" id="PF00089">
    <property type="entry name" value="Trypsin"/>
    <property type="match status" value="1"/>
</dbReference>
<dbReference type="SMART" id="SM00680">
    <property type="entry name" value="CLIP"/>
    <property type="match status" value="1"/>
</dbReference>
<dbReference type="InterPro" id="IPR009003">
    <property type="entry name" value="Peptidase_S1_PA"/>
</dbReference>
<comment type="caution">
    <text evidence="16">The sequence shown here is derived from an EMBL/GenBank/DDBJ whole genome shotgun (WGS) entry which is preliminary data.</text>
</comment>
<dbReference type="FunFam" id="3.30.1640.30:FF:000001">
    <property type="entry name" value="Serine protease 7"/>
    <property type="match status" value="1"/>
</dbReference>
<comment type="similarity">
    <text evidence="10 12">Belongs to the peptidase S1 family. CLIP subfamily.</text>
</comment>